<dbReference type="Proteomes" id="UP000299102">
    <property type="component" value="Unassembled WGS sequence"/>
</dbReference>
<evidence type="ECO:0000313" key="1">
    <source>
        <dbReference type="EMBL" id="GBP34121.1"/>
    </source>
</evidence>
<organism evidence="1 2">
    <name type="scientific">Eumeta variegata</name>
    <name type="common">Bagworm moth</name>
    <name type="synonym">Eumeta japonica</name>
    <dbReference type="NCBI Taxonomy" id="151549"/>
    <lineage>
        <taxon>Eukaryota</taxon>
        <taxon>Metazoa</taxon>
        <taxon>Ecdysozoa</taxon>
        <taxon>Arthropoda</taxon>
        <taxon>Hexapoda</taxon>
        <taxon>Insecta</taxon>
        <taxon>Pterygota</taxon>
        <taxon>Neoptera</taxon>
        <taxon>Endopterygota</taxon>
        <taxon>Lepidoptera</taxon>
        <taxon>Glossata</taxon>
        <taxon>Ditrysia</taxon>
        <taxon>Tineoidea</taxon>
        <taxon>Psychidae</taxon>
        <taxon>Oiketicinae</taxon>
        <taxon>Eumeta</taxon>
    </lineage>
</organism>
<protein>
    <submittedName>
        <fullName evidence="1">Uncharacterized protein</fullName>
    </submittedName>
</protein>
<sequence length="281" mass="31802">MAQYIKARGIRKQNFILRNIVDKYERLNTTFVQNYHLREQTGTHFSFINPLGRRTKEVKFRFSKTTPISASSATRSRRDIEHSLKTCSTSWIFMASQAEYCESFNLNLCSYCVNPPCLRIALAKADVESLNTLTSPSLPFFTLHIAFCNAIISAWNTVQKRSSRNVKYQISSPSCHSVRASVSVDVQSDYCETVQGLKFRSSTLSYPISSTCAEWGKSPKYAVFSSSQSKKVSPKSLPRFISYNQVTSLASMSRGSSLKMISAEWRETVRCARNTLMATLH</sequence>
<name>A0A4C1V5Q1_EUMVA</name>
<comment type="caution">
    <text evidence="1">The sequence shown here is derived from an EMBL/GenBank/DDBJ whole genome shotgun (WGS) entry which is preliminary data.</text>
</comment>
<evidence type="ECO:0000313" key="2">
    <source>
        <dbReference type="Proteomes" id="UP000299102"/>
    </source>
</evidence>
<accession>A0A4C1V5Q1</accession>
<gene>
    <name evidence="1" type="ORF">EVAR_28255_1</name>
</gene>
<proteinExistence type="predicted"/>
<dbReference type="EMBL" id="BGZK01000284">
    <property type="protein sequence ID" value="GBP34121.1"/>
    <property type="molecule type" value="Genomic_DNA"/>
</dbReference>
<reference evidence="1 2" key="1">
    <citation type="journal article" date="2019" name="Commun. Biol.">
        <title>The bagworm genome reveals a unique fibroin gene that provides high tensile strength.</title>
        <authorList>
            <person name="Kono N."/>
            <person name="Nakamura H."/>
            <person name="Ohtoshi R."/>
            <person name="Tomita M."/>
            <person name="Numata K."/>
            <person name="Arakawa K."/>
        </authorList>
    </citation>
    <scope>NUCLEOTIDE SEQUENCE [LARGE SCALE GENOMIC DNA]</scope>
</reference>
<keyword evidence="2" id="KW-1185">Reference proteome</keyword>
<dbReference type="AlphaFoldDB" id="A0A4C1V5Q1"/>